<proteinExistence type="predicted"/>
<protein>
    <submittedName>
        <fullName evidence="1">Uncharacterized protein</fullName>
    </submittedName>
</protein>
<reference evidence="1" key="1">
    <citation type="submission" date="2014-05" db="EMBL/GenBank/DDBJ databases">
        <authorList>
            <person name="Chronopoulou M."/>
        </authorList>
    </citation>
    <scope>NUCLEOTIDE SEQUENCE</scope>
    <source>
        <tissue evidence="1">Whole organism</tissue>
    </source>
</reference>
<accession>A0A0K2U6Y9</accession>
<evidence type="ECO:0000313" key="1">
    <source>
        <dbReference type="EMBL" id="CDW33993.1"/>
    </source>
</evidence>
<sequence length="101" mass="11965">MSVAELRLPMFCSLDVENWLRRMELFFALRWICHTVVKYILMGSALRIMIKEIVDMMIDTSGLSSMQVKDEVEHLLDEEYLKDLRENLIKEALIRNTSKEQ</sequence>
<organism evidence="1">
    <name type="scientific">Lepeophtheirus salmonis</name>
    <name type="common">Salmon louse</name>
    <name type="synonym">Caligus salmonis</name>
    <dbReference type="NCBI Taxonomy" id="72036"/>
    <lineage>
        <taxon>Eukaryota</taxon>
        <taxon>Metazoa</taxon>
        <taxon>Ecdysozoa</taxon>
        <taxon>Arthropoda</taxon>
        <taxon>Crustacea</taxon>
        <taxon>Multicrustacea</taxon>
        <taxon>Hexanauplia</taxon>
        <taxon>Copepoda</taxon>
        <taxon>Siphonostomatoida</taxon>
        <taxon>Caligidae</taxon>
        <taxon>Lepeophtheirus</taxon>
    </lineage>
</organism>
<name>A0A0K2U6Y9_LEPSM</name>
<dbReference type="AlphaFoldDB" id="A0A0K2U6Y9"/>
<dbReference type="EMBL" id="HACA01016632">
    <property type="protein sequence ID" value="CDW33993.1"/>
    <property type="molecule type" value="Transcribed_RNA"/>
</dbReference>